<dbReference type="GO" id="GO:0006935">
    <property type="term" value="P:chemotaxis"/>
    <property type="evidence" value="ECO:0007669"/>
    <property type="project" value="TreeGrafter"/>
</dbReference>
<dbReference type="InterPro" id="IPR051310">
    <property type="entry name" value="MCP_chemotaxis"/>
</dbReference>
<feature type="region of interest" description="Disordered" evidence="5">
    <location>
        <begin position="520"/>
        <end position="595"/>
    </location>
</feature>
<evidence type="ECO:0000313" key="10">
    <source>
        <dbReference type="Proteomes" id="UP000575083"/>
    </source>
</evidence>
<dbReference type="Pfam" id="PF00672">
    <property type="entry name" value="HAMP"/>
    <property type="match status" value="1"/>
</dbReference>
<feature type="transmembrane region" description="Helical" evidence="6">
    <location>
        <begin position="188"/>
        <end position="211"/>
    </location>
</feature>
<dbReference type="Gene3D" id="1.10.287.950">
    <property type="entry name" value="Methyl-accepting chemotaxis protein"/>
    <property type="match status" value="1"/>
</dbReference>
<dbReference type="SMART" id="SM00283">
    <property type="entry name" value="MA"/>
    <property type="match status" value="1"/>
</dbReference>
<dbReference type="InterPro" id="IPR047347">
    <property type="entry name" value="YvaQ-like_sensor"/>
</dbReference>
<evidence type="ECO:0000256" key="1">
    <source>
        <dbReference type="ARBA" id="ARBA00004370"/>
    </source>
</evidence>
<dbReference type="PANTHER" id="PTHR43531">
    <property type="entry name" value="PROTEIN ICFG"/>
    <property type="match status" value="1"/>
</dbReference>
<dbReference type="PANTHER" id="PTHR43531:SF14">
    <property type="entry name" value="METHYL-ACCEPTING CHEMOTAXIS PROTEIN I-RELATED"/>
    <property type="match status" value="1"/>
</dbReference>
<keyword evidence="6" id="KW-1133">Transmembrane helix</keyword>
<dbReference type="AlphaFoldDB" id="A0A7X0UC41"/>
<evidence type="ECO:0000256" key="6">
    <source>
        <dbReference type="SAM" id="Phobius"/>
    </source>
</evidence>
<name>A0A7X0UC41_9BURK</name>
<feature type="transmembrane region" description="Helical" evidence="6">
    <location>
        <begin position="12"/>
        <end position="32"/>
    </location>
</feature>
<dbReference type="SUPFAM" id="SSF58104">
    <property type="entry name" value="Methyl-accepting chemotaxis protein (MCP) signaling domain"/>
    <property type="match status" value="1"/>
</dbReference>
<dbReference type="InterPro" id="IPR024478">
    <property type="entry name" value="HlyB_4HB_MCP"/>
</dbReference>
<dbReference type="EMBL" id="JACHLK010000014">
    <property type="protein sequence ID" value="MBB6562753.1"/>
    <property type="molecule type" value="Genomic_DNA"/>
</dbReference>
<keyword evidence="2" id="KW-0488">Methylation</keyword>
<sequence>MKFDNLRVAHKMWTVILGLLALMLVTAIWTQWYGRKVTAETEEAVSRYEGAITTAVSWRGLAEVAVTMSMSSFVTTDQALKADFDARVAALTARITPVQEKIGKTSVSPEDKAALAKVAATRADIRGQTDKLKELTDAGDAAAKQDYLAKVYRPKAVAYLESIDQFVAAQERQRDAAVQAAHDSRANLVVIGAIAAVAVVALGMLLAALLVRSITRPLDRAVSLAEAISAGDLTQNIHDDRKDELGVLTRALSGMSTRLRSVVSEVRHGVDSVSSASVEIANGNHDLSARTEQTASNLEETAASMEQLTATVSQSADTARQANQLAGTAAQAAARGGEVVGQVVSSMQQITDSSRKISDIIGTIDGIAFQTNILALNAAVEAARAGEQGRGFAVVASEVRSLAQRSAEAAKEIKTLISASVENVESGSAQVAQAGQSMEEIVSSVQRVSDLIGEITASSTEQRDGIAQVNQAVTHLDQMTQQNAALVEESTAAAASMRDQAQKLAEVVSMFNVGAVAARAPVAPPPRPAPAVGKPAGARPAAVGASTAGKAAKASTPRLGSAAKAAPAATAPAAAPKAAAPRAAAGGGDDDWESF</sequence>
<evidence type="ECO:0000259" key="7">
    <source>
        <dbReference type="PROSITE" id="PS50111"/>
    </source>
</evidence>
<comment type="subcellular location">
    <subcellularLocation>
        <location evidence="1">Membrane</location>
    </subcellularLocation>
</comment>
<evidence type="ECO:0000256" key="2">
    <source>
        <dbReference type="ARBA" id="ARBA00022481"/>
    </source>
</evidence>
<keyword evidence="6" id="KW-0812">Transmembrane</keyword>
<dbReference type="Proteomes" id="UP000575083">
    <property type="component" value="Unassembled WGS sequence"/>
</dbReference>
<dbReference type="InterPro" id="IPR003660">
    <property type="entry name" value="HAMP_dom"/>
</dbReference>
<keyword evidence="6" id="KW-0472">Membrane</keyword>
<evidence type="ECO:0000256" key="3">
    <source>
        <dbReference type="ARBA" id="ARBA00029447"/>
    </source>
</evidence>
<protein>
    <submittedName>
        <fullName evidence="9">Methyl-accepting chemotaxis protein</fullName>
    </submittedName>
</protein>
<proteinExistence type="inferred from homology"/>
<dbReference type="InterPro" id="IPR004089">
    <property type="entry name" value="MCPsignal_dom"/>
</dbReference>
<accession>A0A7X0UC41</accession>
<dbReference type="SMART" id="SM00304">
    <property type="entry name" value="HAMP"/>
    <property type="match status" value="1"/>
</dbReference>
<dbReference type="GO" id="GO:0005886">
    <property type="term" value="C:plasma membrane"/>
    <property type="evidence" value="ECO:0007669"/>
    <property type="project" value="TreeGrafter"/>
</dbReference>
<evidence type="ECO:0000259" key="8">
    <source>
        <dbReference type="PROSITE" id="PS50885"/>
    </source>
</evidence>
<gene>
    <name evidence="9" type="ORF">HNP48_005469</name>
</gene>
<evidence type="ECO:0000256" key="4">
    <source>
        <dbReference type="PROSITE-ProRule" id="PRU00284"/>
    </source>
</evidence>
<dbReference type="PROSITE" id="PS50885">
    <property type="entry name" value="HAMP"/>
    <property type="match status" value="1"/>
</dbReference>
<keyword evidence="10" id="KW-1185">Reference proteome</keyword>
<feature type="domain" description="Methyl-accepting transducer" evidence="7">
    <location>
        <begin position="269"/>
        <end position="498"/>
    </location>
</feature>
<dbReference type="CDD" id="cd06225">
    <property type="entry name" value="HAMP"/>
    <property type="match status" value="1"/>
</dbReference>
<comment type="caution">
    <text evidence="9">The sequence shown here is derived from an EMBL/GenBank/DDBJ whole genome shotgun (WGS) entry which is preliminary data.</text>
</comment>
<dbReference type="Pfam" id="PF12729">
    <property type="entry name" value="4HB_MCP_1"/>
    <property type="match status" value="1"/>
</dbReference>
<dbReference type="FunFam" id="1.10.287.950:FF:000001">
    <property type="entry name" value="Methyl-accepting chemotaxis sensory transducer"/>
    <property type="match status" value="1"/>
</dbReference>
<dbReference type="CDD" id="cd19411">
    <property type="entry name" value="MCP2201-like_sensor"/>
    <property type="match status" value="1"/>
</dbReference>
<reference evidence="9 10" key="1">
    <citation type="submission" date="2020-08" db="EMBL/GenBank/DDBJ databases">
        <title>Functional genomics of gut bacteria from endangered species of beetles.</title>
        <authorList>
            <person name="Carlos-Shanley C."/>
        </authorList>
    </citation>
    <scope>NUCLEOTIDE SEQUENCE [LARGE SCALE GENOMIC DNA]</scope>
    <source>
        <strain evidence="9 10">S00198</strain>
    </source>
</reference>
<dbReference type="GO" id="GO:0007165">
    <property type="term" value="P:signal transduction"/>
    <property type="evidence" value="ECO:0007669"/>
    <property type="project" value="UniProtKB-KW"/>
</dbReference>
<comment type="similarity">
    <text evidence="3">Belongs to the methyl-accepting chemotaxis (MCP) protein family.</text>
</comment>
<feature type="domain" description="HAMP" evidence="8">
    <location>
        <begin position="212"/>
        <end position="264"/>
    </location>
</feature>
<dbReference type="CDD" id="cd11386">
    <property type="entry name" value="MCP_signal"/>
    <property type="match status" value="1"/>
</dbReference>
<dbReference type="GO" id="GO:0004888">
    <property type="term" value="F:transmembrane signaling receptor activity"/>
    <property type="evidence" value="ECO:0007669"/>
    <property type="project" value="TreeGrafter"/>
</dbReference>
<feature type="compositionally biased region" description="Low complexity" evidence="5">
    <location>
        <begin position="530"/>
        <end position="584"/>
    </location>
</feature>
<dbReference type="Pfam" id="PF00015">
    <property type="entry name" value="MCPsignal"/>
    <property type="match status" value="1"/>
</dbReference>
<dbReference type="PROSITE" id="PS50111">
    <property type="entry name" value="CHEMOTAXIS_TRANSDUC_2"/>
    <property type="match status" value="1"/>
</dbReference>
<dbReference type="RefSeq" id="WP_184863071.1">
    <property type="nucleotide sequence ID" value="NZ_JACHLK010000014.1"/>
</dbReference>
<evidence type="ECO:0000313" key="9">
    <source>
        <dbReference type="EMBL" id="MBB6562753.1"/>
    </source>
</evidence>
<organism evidence="9 10">
    <name type="scientific">Acidovorax soli</name>
    <dbReference type="NCBI Taxonomy" id="592050"/>
    <lineage>
        <taxon>Bacteria</taxon>
        <taxon>Pseudomonadati</taxon>
        <taxon>Pseudomonadota</taxon>
        <taxon>Betaproteobacteria</taxon>
        <taxon>Burkholderiales</taxon>
        <taxon>Comamonadaceae</taxon>
        <taxon>Acidovorax</taxon>
    </lineage>
</organism>
<keyword evidence="4" id="KW-0807">Transducer</keyword>
<evidence type="ECO:0000256" key="5">
    <source>
        <dbReference type="SAM" id="MobiDB-lite"/>
    </source>
</evidence>